<name>A0A2R4XHM5_9BURK</name>
<keyword evidence="4 9" id="KW-0288">FMN</keyword>
<feature type="site" description="Interacts with tRNA" evidence="9">
    <location>
        <position position="200"/>
    </location>
</feature>
<evidence type="ECO:0000256" key="9">
    <source>
        <dbReference type="HAMAP-Rule" id="MF_02041"/>
    </source>
</evidence>
<feature type="binding site" evidence="9">
    <location>
        <begin position="225"/>
        <end position="227"/>
    </location>
    <ligand>
        <name>FMN</name>
        <dbReference type="ChEBI" id="CHEBI:58210"/>
    </ligand>
</feature>
<dbReference type="NCBIfam" id="NF008774">
    <property type="entry name" value="PRK11815.1"/>
    <property type="match status" value="1"/>
</dbReference>
<keyword evidence="3 9" id="KW-0285">Flavoprotein</keyword>
<evidence type="ECO:0000256" key="3">
    <source>
        <dbReference type="ARBA" id="ARBA00022630"/>
    </source>
</evidence>
<feature type="site" description="Interacts with tRNA" evidence="9">
    <location>
        <position position="111"/>
    </location>
</feature>
<evidence type="ECO:0000256" key="2">
    <source>
        <dbReference type="ARBA" id="ARBA00022555"/>
    </source>
</evidence>
<comment type="catalytic activity">
    <reaction evidence="9">
        <text>5,6-dihydrouridine(20a) in tRNA + NAD(+) = uridine(20a) in tRNA + NADH + H(+)</text>
        <dbReference type="Rhea" id="RHEA:53348"/>
        <dbReference type="Rhea" id="RHEA-COMP:13535"/>
        <dbReference type="Rhea" id="RHEA-COMP:13536"/>
        <dbReference type="ChEBI" id="CHEBI:15378"/>
        <dbReference type="ChEBI" id="CHEBI:57540"/>
        <dbReference type="ChEBI" id="CHEBI:57945"/>
        <dbReference type="ChEBI" id="CHEBI:65315"/>
        <dbReference type="ChEBI" id="CHEBI:74443"/>
    </reaction>
</comment>
<keyword evidence="7 9" id="KW-0694">RNA-binding</keyword>
<dbReference type="GO" id="GO:0102264">
    <property type="term" value="F:tRNA-dihydrouridine20 synthase activity"/>
    <property type="evidence" value="ECO:0007669"/>
    <property type="project" value="UniProtKB-EC"/>
</dbReference>
<dbReference type="HAMAP" id="MF_02041">
    <property type="entry name" value="DusA_subfam"/>
    <property type="match status" value="1"/>
</dbReference>
<evidence type="ECO:0000256" key="1">
    <source>
        <dbReference type="ARBA" id="ARBA00001917"/>
    </source>
</evidence>
<proteinExistence type="inferred from homology"/>
<feature type="binding site" evidence="9">
    <location>
        <position position="185"/>
    </location>
    <ligand>
        <name>FMN</name>
        <dbReference type="ChEBI" id="CHEBI:58210"/>
    </ligand>
</feature>
<dbReference type="Pfam" id="PF01207">
    <property type="entry name" value="Dus"/>
    <property type="match status" value="1"/>
</dbReference>
<comment type="cofactor">
    <cofactor evidence="1 9">
        <name>FMN</name>
        <dbReference type="ChEBI" id="CHEBI:58210"/>
    </cofactor>
</comment>
<evidence type="ECO:0000259" key="10">
    <source>
        <dbReference type="Pfam" id="PF01207"/>
    </source>
</evidence>
<evidence type="ECO:0000256" key="4">
    <source>
        <dbReference type="ARBA" id="ARBA00022643"/>
    </source>
</evidence>
<dbReference type="SUPFAM" id="SSF51395">
    <property type="entry name" value="FMN-linked oxidoreductases"/>
    <property type="match status" value="1"/>
</dbReference>
<dbReference type="PANTHER" id="PTHR42907:SF1">
    <property type="entry name" value="FMN-LINKED OXIDOREDUCTASES SUPERFAMILY PROTEIN"/>
    <property type="match status" value="1"/>
</dbReference>
<organism evidence="11 12">
    <name type="scientific">Orrella marina</name>
    <dbReference type="NCBI Taxonomy" id="2163011"/>
    <lineage>
        <taxon>Bacteria</taxon>
        <taxon>Pseudomonadati</taxon>
        <taxon>Pseudomonadota</taxon>
        <taxon>Betaproteobacteria</taxon>
        <taxon>Burkholderiales</taxon>
        <taxon>Alcaligenaceae</taxon>
        <taxon>Orrella</taxon>
    </lineage>
</organism>
<gene>
    <name evidence="9" type="primary">dusA</name>
    <name evidence="11" type="ORF">DBV39_05865</name>
</gene>
<dbReference type="EC" id="1.3.1.91" evidence="9"/>
<dbReference type="GO" id="GO:0102266">
    <property type="term" value="F:tRNA-dihydrouridine20a synthase activity"/>
    <property type="evidence" value="ECO:0007669"/>
    <property type="project" value="RHEA"/>
</dbReference>
<keyword evidence="6 9" id="KW-0521">NADP</keyword>
<evidence type="ECO:0000256" key="7">
    <source>
        <dbReference type="ARBA" id="ARBA00022884"/>
    </source>
</evidence>
<keyword evidence="5 9" id="KW-0819">tRNA processing</keyword>
<evidence type="ECO:0000313" key="11">
    <source>
        <dbReference type="EMBL" id="AWB33305.1"/>
    </source>
</evidence>
<comment type="catalytic activity">
    <reaction evidence="9">
        <text>5,6-dihydrouridine(20) in tRNA + NAD(+) = uridine(20) in tRNA + NADH + H(+)</text>
        <dbReference type="Rhea" id="RHEA:53340"/>
        <dbReference type="Rhea" id="RHEA-COMP:13533"/>
        <dbReference type="Rhea" id="RHEA-COMP:13534"/>
        <dbReference type="ChEBI" id="CHEBI:15378"/>
        <dbReference type="ChEBI" id="CHEBI:57540"/>
        <dbReference type="ChEBI" id="CHEBI:57945"/>
        <dbReference type="ChEBI" id="CHEBI:65315"/>
        <dbReference type="ChEBI" id="CHEBI:74443"/>
        <dbReference type="EC" id="1.3.1.91"/>
    </reaction>
</comment>
<accession>A0A2R4XHM5</accession>
<comment type="caution">
    <text evidence="9">Lacks conserved residue(s) required for the propagation of feature annotation.</text>
</comment>
<dbReference type="GO" id="GO:0000049">
    <property type="term" value="F:tRNA binding"/>
    <property type="evidence" value="ECO:0007669"/>
    <property type="project" value="UniProtKB-UniRule"/>
</dbReference>
<evidence type="ECO:0000313" key="12">
    <source>
        <dbReference type="Proteomes" id="UP000244571"/>
    </source>
</evidence>
<comment type="similarity">
    <text evidence="9">Belongs to the Dus family. DusA subfamily.</text>
</comment>
<dbReference type="AlphaFoldDB" id="A0A2R4XHM5"/>
<dbReference type="Gene3D" id="1.20.120.1460">
    <property type="match status" value="1"/>
</dbReference>
<feature type="active site" description="Proton donor" evidence="9">
    <location>
        <position position="114"/>
    </location>
</feature>
<reference evidence="11 12" key="1">
    <citation type="submission" date="2018-04" db="EMBL/GenBank/DDBJ databases">
        <title>Bordetella sp. HZ20 isolated from seawater.</title>
        <authorList>
            <person name="Sun C."/>
        </authorList>
    </citation>
    <scope>NUCLEOTIDE SEQUENCE [LARGE SCALE GENOMIC DNA]</scope>
    <source>
        <strain evidence="11 12">HZ20</strain>
    </source>
</reference>
<dbReference type="GO" id="GO:0010181">
    <property type="term" value="F:FMN binding"/>
    <property type="evidence" value="ECO:0007669"/>
    <property type="project" value="UniProtKB-UniRule"/>
</dbReference>
<keyword evidence="12" id="KW-1185">Reference proteome</keyword>
<keyword evidence="2 9" id="KW-0820">tRNA-binding</keyword>
<feature type="binding site" evidence="9">
    <location>
        <begin position="247"/>
        <end position="248"/>
    </location>
    <ligand>
        <name>FMN</name>
        <dbReference type="ChEBI" id="CHEBI:58210"/>
    </ligand>
</feature>
<dbReference type="PROSITE" id="PS01136">
    <property type="entry name" value="UPF0034"/>
    <property type="match status" value="1"/>
</dbReference>
<dbReference type="Proteomes" id="UP000244571">
    <property type="component" value="Chromosome"/>
</dbReference>
<evidence type="ECO:0000256" key="6">
    <source>
        <dbReference type="ARBA" id="ARBA00022857"/>
    </source>
</evidence>
<dbReference type="OrthoDB" id="9783413at2"/>
<sequence length="348" mass="38179">MNLSTVPSDPASHVTRSEALPEFGHALCVAPMIDVTDRHCRFFHRLLAPRAVLYSEMTTTGALRFGDQGRHLNFNESEHPVVLQLGGSEPDELAFSARLGEKWGYDEINLNCGCPSERVQRGAFGACLMREASLVADCIRAMQDAVSVPVTVKHRLGLDGTTDYGFVQDFVGKVYDAGCRVFIVHARHAILGGLSPKENREIPPLQYDLAAQLKVEFPDARFVLNGGLASVADCLAEMKRFDGVMLGRAAWHDPAILGELSVALGHCEQVMPEEDVIAAMIDYAGSQVAVGVPLRVVVKPLLGWFQGRRGARQWRRTLSDNTLLNLNDPLLIERAWTDLVGQARPEPA</sequence>
<comment type="catalytic activity">
    <reaction evidence="9">
        <text>5,6-dihydrouridine(20) in tRNA + NADP(+) = uridine(20) in tRNA + NADPH + H(+)</text>
        <dbReference type="Rhea" id="RHEA:53336"/>
        <dbReference type="Rhea" id="RHEA-COMP:13533"/>
        <dbReference type="Rhea" id="RHEA-COMP:13534"/>
        <dbReference type="ChEBI" id="CHEBI:15378"/>
        <dbReference type="ChEBI" id="CHEBI:57783"/>
        <dbReference type="ChEBI" id="CHEBI:58349"/>
        <dbReference type="ChEBI" id="CHEBI:65315"/>
        <dbReference type="ChEBI" id="CHEBI:74443"/>
        <dbReference type="EC" id="1.3.1.91"/>
    </reaction>
</comment>
<evidence type="ECO:0000256" key="5">
    <source>
        <dbReference type="ARBA" id="ARBA00022694"/>
    </source>
</evidence>
<comment type="catalytic activity">
    <reaction evidence="9">
        <text>5,6-dihydrouridine(20a) in tRNA + NADP(+) = uridine(20a) in tRNA + NADPH + H(+)</text>
        <dbReference type="Rhea" id="RHEA:53344"/>
        <dbReference type="Rhea" id="RHEA-COMP:13535"/>
        <dbReference type="Rhea" id="RHEA-COMP:13536"/>
        <dbReference type="ChEBI" id="CHEBI:15378"/>
        <dbReference type="ChEBI" id="CHEBI:57783"/>
        <dbReference type="ChEBI" id="CHEBI:58349"/>
        <dbReference type="ChEBI" id="CHEBI:65315"/>
        <dbReference type="ChEBI" id="CHEBI:74443"/>
    </reaction>
</comment>
<feature type="domain" description="DUS-like FMN-binding" evidence="10">
    <location>
        <begin position="29"/>
        <end position="323"/>
    </location>
</feature>
<protein>
    <recommendedName>
        <fullName evidence="9">tRNA-dihydrouridine(20/20a) synthase</fullName>
        <ecNumber evidence="9">1.3.1.91</ecNumber>
    </recommendedName>
    <alternativeName>
        <fullName evidence="9">U20-specific dihydrouridine synthase</fullName>
        <shortName evidence="9">U20-specific Dus</shortName>
    </alternativeName>
    <alternativeName>
        <fullName evidence="9">tRNA-dihydrouridine synthase A</fullName>
    </alternativeName>
</protein>
<feature type="site" description="Interacts with tRNA; defines subfamily-specific binding signature" evidence="9">
    <location>
        <position position="315"/>
    </location>
</feature>
<dbReference type="CDD" id="cd02801">
    <property type="entry name" value="DUS_like_FMN"/>
    <property type="match status" value="1"/>
</dbReference>
<dbReference type="InterPro" id="IPR035587">
    <property type="entry name" value="DUS-like_FMN-bd"/>
</dbReference>
<dbReference type="GO" id="GO:0050660">
    <property type="term" value="F:flavin adenine dinucleotide binding"/>
    <property type="evidence" value="ECO:0007669"/>
    <property type="project" value="InterPro"/>
</dbReference>
<comment type="function">
    <text evidence="9">Catalyzes the synthesis of 5,6-dihydrouridine (D), a modified base found in the D-loop of most tRNAs, via the reduction of the C5-C6 double bond in target uridines. Specifically modifies U20 and U20a in tRNAs.</text>
</comment>
<evidence type="ECO:0000256" key="8">
    <source>
        <dbReference type="ARBA" id="ARBA00023002"/>
    </source>
</evidence>
<dbReference type="EMBL" id="CP028901">
    <property type="protein sequence ID" value="AWB33305.1"/>
    <property type="molecule type" value="Genomic_DNA"/>
</dbReference>
<dbReference type="Gene3D" id="3.20.20.70">
    <property type="entry name" value="Aldolase class I"/>
    <property type="match status" value="1"/>
</dbReference>
<feature type="binding site" evidence="9">
    <location>
        <position position="153"/>
    </location>
    <ligand>
        <name>FMN</name>
        <dbReference type="ChEBI" id="CHEBI:58210"/>
    </ligand>
</feature>
<dbReference type="InterPro" id="IPR018517">
    <property type="entry name" value="tRNA_hU_synthase_CS"/>
</dbReference>
<feature type="site" description="Interacts with tRNA; defines subfamily-specific binding signature" evidence="9">
    <location>
        <position position="197"/>
    </location>
</feature>
<dbReference type="InterPro" id="IPR013785">
    <property type="entry name" value="Aldolase_TIM"/>
</dbReference>
<dbReference type="InterPro" id="IPR004653">
    <property type="entry name" value="DusA"/>
</dbReference>
<dbReference type="KEGG" id="boz:DBV39_05865"/>
<feature type="binding site" evidence="9">
    <location>
        <position position="84"/>
    </location>
    <ligand>
        <name>FMN</name>
        <dbReference type="ChEBI" id="CHEBI:58210"/>
    </ligand>
</feature>
<keyword evidence="8 9" id="KW-0560">Oxidoreductase</keyword>
<dbReference type="PANTHER" id="PTHR42907">
    <property type="entry name" value="FMN-LINKED OXIDOREDUCTASES SUPERFAMILY PROTEIN"/>
    <property type="match status" value="1"/>
</dbReference>
<feature type="site" description="Interacts with tRNA; defines subfamily-specific binding signature" evidence="9">
    <location>
        <position position="312"/>
    </location>
</feature>